<proteinExistence type="predicted"/>
<reference evidence="1 2" key="1">
    <citation type="journal article" date="2020" name="ISME J.">
        <title>Uncovering the hidden diversity of litter-decomposition mechanisms in mushroom-forming fungi.</title>
        <authorList>
            <person name="Floudas D."/>
            <person name="Bentzer J."/>
            <person name="Ahren D."/>
            <person name="Johansson T."/>
            <person name="Persson P."/>
            <person name="Tunlid A."/>
        </authorList>
    </citation>
    <scope>NUCLEOTIDE SEQUENCE [LARGE SCALE GENOMIC DNA]</scope>
    <source>
        <strain evidence="1 2">CBS 175.51</strain>
    </source>
</reference>
<dbReference type="AlphaFoldDB" id="A0A8H5CDD6"/>
<dbReference type="SUPFAM" id="SSF52047">
    <property type="entry name" value="RNI-like"/>
    <property type="match status" value="1"/>
</dbReference>
<organism evidence="1 2">
    <name type="scientific">Ephemerocybe angulata</name>
    <dbReference type="NCBI Taxonomy" id="980116"/>
    <lineage>
        <taxon>Eukaryota</taxon>
        <taxon>Fungi</taxon>
        <taxon>Dikarya</taxon>
        <taxon>Basidiomycota</taxon>
        <taxon>Agaricomycotina</taxon>
        <taxon>Agaricomycetes</taxon>
        <taxon>Agaricomycetidae</taxon>
        <taxon>Agaricales</taxon>
        <taxon>Agaricineae</taxon>
        <taxon>Psathyrellaceae</taxon>
        <taxon>Ephemerocybe</taxon>
    </lineage>
</organism>
<name>A0A8H5CDD6_9AGAR</name>
<dbReference type="OrthoDB" id="3543113at2759"/>
<evidence type="ECO:0000313" key="1">
    <source>
        <dbReference type="EMBL" id="KAF5339189.1"/>
    </source>
</evidence>
<sequence>MGESAGRVLNNADLTSIIFSNLKEMALGDAGFDMEPVHPQPIRISGPWKGTFARLARTNRTMFHASIHVLWETMTSLEPFFGTLLLADLDDNMGGFVHPLAYSFKQPKKKEWKRFMLYSIHTKVLVLDDLLSSSGIKSEWLAYLVASKNMPKTLFPAVKRLFLSSIDNLSIFVASSVVPSLHFIRLSLGNTQEAQTACHALVASIAQNTRILTGLRFISPVWPKSLQYIFGLRAVTYLHLQLNARAIPFPVIPALNGLRSLQKLVIRGGHRIPDHKGMKSNPSSSLKHLKEVHAEGDGRFQVILAKALALCSLKELKLEFTSAEDDEGMCYIPPVVALYATGNTHLQHLDASCSYPRMRPDRIAEVWTKHPEYADYRRFLAEIACMGPRLRCLNLVKIPFFSTTILQELLALAQQMPTLESLALHAISLTSDNLILPRLSILEDMAKTNPRLLVLETQFNFSQVPGDDPTDSVSSHNLEKITLHSGEGYHTGCYPADELQLAQYLDRLFPRLKVVEERWTTINGEKRAGPGNVQRYLHSFQDVRARMARESSRYVA</sequence>
<gene>
    <name evidence="1" type="ORF">D9611_011220</name>
</gene>
<dbReference type="EMBL" id="JAACJK010000009">
    <property type="protein sequence ID" value="KAF5339189.1"/>
    <property type="molecule type" value="Genomic_DNA"/>
</dbReference>
<comment type="caution">
    <text evidence="1">The sequence shown here is derived from an EMBL/GenBank/DDBJ whole genome shotgun (WGS) entry which is preliminary data.</text>
</comment>
<dbReference type="Proteomes" id="UP000541558">
    <property type="component" value="Unassembled WGS sequence"/>
</dbReference>
<keyword evidence="2" id="KW-1185">Reference proteome</keyword>
<accession>A0A8H5CDD6</accession>
<evidence type="ECO:0000313" key="2">
    <source>
        <dbReference type="Proteomes" id="UP000541558"/>
    </source>
</evidence>
<dbReference type="Gene3D" id="3.80.10.10">
    <property type="entry name" value="Ribonuclease Inhibitor"/>
    <property type="match status" value="1"/>
</dbReference>
<protein>
    <submittedName>
        <fullName evidence="1">Uncharacterized protein</fullName>
    </submittedName>
</protein>
<dbReference type="InterPro" id="IPR032675">
    <property type="entry name" value="LRR_dom_sf"/>
</dbReference>